<feature type="signal peptide" evidence="1">
    <location>
        <begin position="1"/>
        <end position="17"/>
    </location>
</feature>
<dbReference type="AlphaFoldDB" id="A0A0F4Z182"/>
<gene>
    <name evidence="4" type="ORF">T310_1697</name>
</gene>
<dbReference type="Pfam" id="PF16335">
    <property type="entry name" value="GtaA_6_Hairpin"/>
    <property type="match status" value="1"/>
</dbReference>
<dbReference type="InterPro" id="IPR032514">
    <property type="entry name" value="GtaA_central"/>
</dbReference>
<evidence type="ECO:0000313" key="5">
    <source>
        <dbReference type="Proteomes" id="UP000053958"/>
    </source>
</evidence>
<feature type="domain" description="Glutaminase A central" evidence="2">
    <location>
        <begin position="323"/>
        <end position="670"/>
    </location>
</feature>
<dbReference type="InterPro" id="IPR052743">
    <property type="entry name" value="Glutaminase_GtaA"/>
</dbReference>
<feature type="domain" description="Glutaminase A N-terminal" evidence="3">
    <location>
        <begin position="97"/>
        <end position="316"/>
    </location>
</feature>
<dbReference type="GO" id="GO:0004359">
    <property type="term" value="F:glutaminase activity"/>
    <property type="evidence" value="ECO:0007669"/>
    <property type="project" value="UniProtKB-EC"/>
</dbReference>
<dbReference type="SUPFAM" id="SSF48208">
    <property type="entry name" value="Six-hairpin glycosidases"/>
    <property type="match status" value="1"/>
</dbReference>
<protein>
    <submittedName>
        <fullName evidence="4">Glutaminase</fullName>
        <ecNumber evidence="4">3.5.1.2</ecNumber>
    </submittedName>
</protein>
<dbReference type="PANTHER" id="PTHR31987">
    <property type="entry name" value="GLUTAMINASE A-RELATED"/>
    <property type="match status" value="1"/>
</dbReference>
<evidence type="ECO:0000259" key="3">
    <source>
        <dbReference type="Pfam" id="PF17168"/>
    </source>
</evidence>
<dbReference type="Pfam" id="PF17168">
    <property type="entry name" value="DUF5127"/>
    <property type="match status" value="1"/>
</dbReference>
<keyword evidence="5" id="KW-1185">Reference proteome</keyword>
<dbReference type="GeneID" id="25314048"/>
<evidence type="ECO:0000313" key="4">
    <source>
        <dbReference type="EMBL" id="KKA24264.1"/>
    </source>
</evidence>
<sequence length="709" mass="76543">MLAGILLHVLLVTAIQYEPVLPPSYPLAVRNPYLSTWIPGNLVANLPSSSPQFWTGTDLTWSVIGRVNGTAYSLLGVTDSVANVQAAEVLSAQYTSTHTTFTLQAGSATFILDFLSPVAPWDYVRQSLPFSYLTVTVSGAASQAVQIYSDIDDSWTGGQSSGTVVNLTKTGTTSLYLISLVNPLLYSESDDQALWGDVIYASRPSSTSVLSTQFGNATTVRSQFVADGSLTNSSDTEWSTGDVVAFAHDLGNVADNQSVTFAVGYVREAAINYLGEAYTGYYRSQYQDTPSAVAHFLDDYAAAAAEAEALDAAISSKATAVAGSNYSDIVELSVRQAYGAIDLTIPNDSLDTSNPLAFIKEISSDGNVNTIDIITPAFPIYYLLDPDWIKFLLDPVLKYLATGGWQQPYMIHDLGSNYPNATGHNDQQDEPMPIEESGNILILVYAYKVATGDSTWATEYTSILQKYADYLVNNTINMANQLSANDAAGPLPNQTGLAAKSAVGLKAFGELTGLTNYSDVGASFANLLYDGGLGTDPNKTHFTLEYPTYPTTWKIPYNHYPDVLFKFGLFPEASYNMSSAFLPTVRGQYGVPLQNNMDWAKSDWNIWTAATLDTRTRDEFVDDLWAFVTNGLNTWPFSDRYIASSEFGNEAGVEVLCKARPTVGGHLALLALSEGPRGLAVSSSSGSTKRRISSVGMSADSEEVIRIST</sequence>
<keyword evidence="1" id="KW-0732">Signal</keyword>
<dbReference type="STRING" id="1408163.A0A0F4Z182"/>
<comment type="caution">
    <text evidence="4">The sequence shown here is derived from an EMBL/GenBank/DDBJ whole genome shotgun (WGS) entry which is preliminary data.</text>
</comment>
<dbReference type="InterPro" id="IPR008928">
    <property type="entry name" value="6-hairpin_glycosidase_sf"/>
</dbReference>
<evidence type="ECO:0000259" key="2">
    <source>
        <dbReference type="Pfam" id="PF16335"/>
    </source>
</evidence>
<dbReference type="RefSeq" id="XP_013330876.1">
    <property type="nucleotide sequence ID" value="XM_013475422.1"/>
</dbReference>
<dbReference type="Proteomes" id="UP000053958">
    <property type="component" value="Unassembled WGS sequence"/>
</dbReference>
<feature type="chain" id="PRO_5002482207" evidence="1">
    <location>
        <begin position="18"/>
        <end position="709"/>
    </location>
</feature>
<name>A0A0F4Z182_RASE3</name>
<dbReference type="OrthoDB" id="3918848at2759"/>
<evidence type="ECO:0000256" key="1">
    <source>
        <dbReference type="SAM" id="SignalP"/>
    </source>
</evidence>
<organism evidence="4 5">
    <name type="scientific">Rasamsonia emersonii (strain ATCC 16479 / CBS 393.64 / IMI 116815)</name>
    <dbReference type="NCBI Taxonomy" id="1408163"/>
    <lineage>
        <taxon>Eukaryota</taxon>
        <taxon>Fungi</taxon>
        <taxon>Dikarya</taxon>
        <taxon>Ascomycota</taxon>
        <taxon>Pezizomycotina</taxon>
        <taxon>Eurotiomycetes</taxon>
        <taxon>Eurotiomycetidae</taxon>
        <taxon>Eurotiales</taxon>
        <taxon>Trichocomaceae</taxon>
        <taxon>Rasamsonia</taxon>
    </lineage>
</organism>
<proteinExistence type="predicted"/>
<reference evidence="4 5" key="1">
    <citation type="submission" date="2015-04" db="EMBL/GenBank/DDBJ databases">
        <authorList>
            <person name="Heijne W.H."/>
            <person name="Fedorova N.D."/>
            <person name="Nierman W.C."/>
            <person name="Vollebregt A.W."/>
            <person name="Zhao Z."/>
            <person name="Wu L."/>
            <person name="Kumar M."/>
            <person name="Stam H."/>
            <person name="van den Berg M.A."/>
            <person name="Pel H.J."/>
        </authorList>
    </citation>
    <scope>NUCLEOTIDE SEQUENCE [LARGE SCALE GENOMIC DNA]</scope>
    <source>
        <strain evidence="4 5">CBS 393.64</strain>
    </source>
</reference>
<dbReference type="EMBL" id="LASV01000070">
    <property type="protein sequence ID" value="KKA24264.1"/>
    <property type="molecule type" value="Genomic_DNA"/>
</dbReference>
<dbReference type="GO" id="GO:0005975">
    <property type="term" value="P:carbohydrate metabolic process"/>
    <property type="evidence" value="ECO:0007669"/>
    <property type="project" value="InterPro"/>
</dbReference>
<dbReference type="PANTHER" id="PTHR31987:SF14">
    <property type="entry name" value="PUTATIVE (AFU_ORTHOLOGUE AFUA_6G09910)-RELATED"/>
    <property type="match status" value="1"/>
</dbReference>
<dbReference type="EC" id="3.5.1.2" evidence="4"/>
<dbReference type="InterPro" id="IPR033433">
    <property type="entry name" value="GtaA_N"/>
</dbReference>
<keyword evidence="4" id="KW-0378">Hydrolase</keyword>
<accession>A0A0F4Z182</accession>